<reference evidence="1" key="1">
    <citation type="submission" date="2006-10" db="EMBL/GenBank/DDBJ databases">
        <authorList>
            <person name="Amadeo P."/>
            <person name="Zhao Q."/>
            <person name="Wortman J."/>
            <person name="Fraser-Liggett C."/>
            <person name="Carlton J."/>
        </authorList>
    </citation>
    <scope>NUCLEOTIDE SEQUENCE</scope>
    <source>
        <strain evidence="1">G3</strain>
    </source>
</reference>
<protein>
    <submittedName>
        <fullName evidence="1">Uncharacterized protein</fullName>
    </submittedName>
</protein>
<proteinExistence type="predicted"/>
<sequence length="218" mass="24433">MAFLQQANHSSTNKNYAFEISVSECGESDTKGSYTLGLENGDIQFKNNNSTSNKCNFCSSIFSVLEGQSGYCKFSTFRGNNQFRFKSLLFSSNKVDNKHTVSYCNVIGNKYRSNTELGLFFCEFNTDVDHCVFLNNTASHMFYVEYAGFTMTISDSYVQAKSKTGSGAVTFERENLNSEIISISLSDAENCAIEPNVMTAKVSYFFEFAETSIVLFFK</sequence>
<keyword evidence="2" id="KW-1185">Reference proteome</keyword>
<dbReference type="VEuPathDB" id="TrichDB:TVAG_004090"/>
<dbReference type="RefSeq" id="XP_001324426.1">
    <property type="nucleotide sequence ID" value="XM_001324391.1"/>
</dbReference>
<evidence type="ECO:0000313" key="2">
    <source>
        <dbReference type="Proteomes" id="UP000001542"/>
    </source>
</evidence>
<organism evidence="1 2">
    <name type="scientific">Trichomonas vaginalis (strain ATCC PRA-98 / G3)</name>
    <dbReference type="NCBI Taxonomy" id="412133"/>
    <lineage>
        <taxon>Eukaryota</taxon>
        <taxon>Metamonada</taxon>
        <taxon>Parabasalia</taxon>
        <taxon>Trichomonadida</taxon>
        <taxon>Trichomonadidae</taxon>
        <taxon>Trichomonas</taxon>
    </lineage>
</organism>
<name>A2E5C3_TRIV3</name>
<dbReference type="EMBL" id="DS113306">
    <property type="protein sequence ID" value="EAY12203.1"/>
    <property type="molecule type" value="Genomic_DNA"/>
</dbReference>
<dbReference type="Proteomes" id="UP000001542">
    <property type="component" value="Unassembled WGS sequence"/>
</dbReference>
<dbReference type="InParanoid" id="A2E5C3"/>
<dbReference type="AlphaFoldDB" id="A2E5C3"/>
<reference evidence="1" key="2">
    <citation type="journal article" date="2007" name="Science">
        <title>Draft genome sequence of the sexually transmitted pathogen Trichomonas vaginalis.</title>
        <authorList>
            <person name="Carlton J.M."/>
            <person name="Hirt R.P."/>
            <person name="Silva J.C."/>
            <person name="Delcher A.L."/>
            <person name="Schatz M."/>
            <person name="Zhao Q."/>
            <person name="Wortman J.R."/>
            <person name="Bidwell S.L."/>
            <person name="Alsmark U.C.M."/>
            <person name="Besteiro S."/>
            <person name="Sicheritz-Ponten T."/>
            <person name="Noel C.J."/>
            <person name="Dacks J.B."/>
            <person name="Foster P.G."/>
            <person name="Simillion C."/>
            <person name="Van de Peer Y."/>
            <person name="Miranda-Saavedra D."/>
            <person name="Barton G.J."/>
            <person name="Westrop G.D."/>
            <person name="Mueller S."/>
            <person name="Dessi D."/>
            <person name="Fiori P.L."/>
            <person name="Ren Q."/>
            <person name="Paulsen I."/>
            <person name="Zhang H."/>
            <person name="Bastida-Corcuera F.D."/>
            <person name="Simoes-Barbosa A."/>
            <person name="Brown M.T."/>
            <person name="Hayes R.D."/>
            <person name="Mukherjee M."/>
            <person name="Okumura C.Y."/>
            <person name="Schneider R."/>
            <person name="Smith A.J."/>
            <person name="Vanacova S."/>
            <person name="Villalvazo M."/>
            <person name="Haas B.J."/>
            <person name="Pertea M."/>
            <person name="Feldblyum T.V."/>
            <person name="Utterback T.R."/>
            <person name="Shu C.L."/>
            <person name="Osoegawa K."/>
            <person name="de Jong P.J."/>
            <person name="Hrdy I."/>
            <person name="Horvathova L."/>
            <person name="Zubacova Z."/>
            <person name="Dolezal P."/>
            <person name="Malik S.B."/>
            <person name="Logsdon J.M. Jr."/>
            <person name="Henze K."/>
            <person name="Gupta A."/>
            <person name="Wang C.C."/>
            <person name="Dunne R.L."/>
            <person name="Upcroft J.A."/>
            <person name="Upcroft P."/>
            <person name="White O."/>
            <person name="Salzberg S.L."/>
            <person name="Tang P."/>
            <person name="Chiu C.-H."/>
            <person name="Lee Y.-S."/>
            <person name="Embley T.M."/>
            <person name="Coombs G.H."/>
            <person name="Mottram J.C."/>
            <person name="Tachezy J."/>
            <person name="Fraser-Liggett C.M."/>
            <person name="Johnson P.J."/>
        </authorList>
    </citation>
    <scope>NUCLEOTIDE SEQUENCE [LARGE SCALE GENOMIC DNA]</scope>
    <source>
        <strain evidence="1">G3</strain>
    </source>
</reference>
<dbReference type="KEGG" id="tva:4770165"/>
<gene>
    <name evidence="1" type="ORF">TVAG_004090</name>
</gene>
<accession>A2E5C3</accession>
<evidence type="ECO:0000313" key="1">
    <source>
        <dbReference type="EMBL" id="EAY12203.1"/>
    </source>
</evidence>
<dbReference type="VEuPathDB" id="TrichDB:TVAGG3_0475940"/>